<dbReference type="Pfam" id="PF00582">
    <property type="entry name" value="Usp"/>
    <property type="match status" value="1"/>
</dbReference>
<dbReference type="OrthoDB" id="202478at2157"/>
<dbReference type="InterPro" id="IPR014729">
    <property type="entry name" value="Rossmann-like_a/b/a_fold"/>
</dbReference>
<evidence type="ECO:0000259" key="1">
    <source>
        <dbReference type="Pfam" id="PF00582"/>
    </source>
</evidence>
<dbReference type="SUPFAM" id="SSF52402">
    <property type="entry name" value="Adenine nucleotide alpha hydrolases-like"/>
    <property type="match status" value="1"/>
</dbReference>
<dbReference type="RefSeq" id="WP_188979506.1">
    <property type="nucleotide sequence ID" value="NZ_BMPD01000006.1"/>
</dbReference>
<accession>A0A830EMS1</accession>
<sequence length="145" mass="15769">MPESLFRHALVPVASPEDAESTMRALRPYVESAEGDVTVINVIEKAGGAPDKASVEQREDYAHKMFSVARDEMADTDCTPTTEIRYGTDVAETIIETAHEINASAIVFNPRGGNRWVRLLTGDVGLSLVSESDIPVITLPEPNND</sequence>
<reference evidence="2" key="1">
    <citation type="journal article" date="2014" name="Int. J. Syst. Evol. Microbiol.">
        <title>Complete genome sequence of Corynebacterium casei LMG S-19264T (=DSM 44701T), isolated from a smear-ripened cheese.</title>
        <authorList>
            <consortium name="US DOE Joint Genome Institute (JGI-PGF)"/>
            <person name="Walter F."/>
            <person name="Albersmeier A."/>
            <person name="Kalinowski J."/>
            <person name="Ruckert C."/>
        </authorList>
    </citation>
    <scope>NUCLEOTIDE SEQUENCE</scope>
    <source>
        <strain evidence="2">JCM 19018</strain>
    </source>
</reference>
<protein>
    <recommendedName>
        <fullName evidence="1">UspA domain-containing protein</fullName>
    </recommendedName>
</protein>
<dbReference type="CDD" id="cd00293">
    <property type="entry name" value="USP-like"/>
    <property type="match status" value="1"/>
</dbReference>
<evidence type="ECO:0000313" key="2">
    <source>
        <dbReference type="EMBL" id="GGK77019.1"/>
    </source>
</evidence>
<evidence type="ECO:0000313" key="3">
    <source>
        <dbReference type="Proteomes" id="UP000614221"/>
    </source>
</evidence>
<dbReference type="EMBL" id="BMPD01000006">
    <property type="protein sequence ID" value="GGK77019.1"/>
    <property type="molecule type" value="Genomic_DNA"/>
</dbReference>
<gene>
    <name evidence="2" type="ORF">GCM10009067_31810</name>
</gene>
<name>A0A830EMS1_9EURY</name>
<dbReference type="AlphaFoldDB" id="A0A830EMS1"/>
<comment type="caution">
    <text evidence="2">The sequence shown here is derived from an EMBL/GenBank/DDBJ whole genome shotgun (WGS) entry which is preliminary data.</text>
</comment>
<dbReference type="Gene3D" id="3.40.50.620">
    <property type="entry name" value="HUPs"/>
    <property type="match status" value="1"/>
</dbReference>
<organism evidence="2 3">
    <name type="scientific">Haloarcula sebkhae</name>
    <dbReference type="NCBI Taxonomy" id="932660"/>
    <lineage>
        <taxon>Archaea</taxon>
        <taxon>Methanobacteriati</taxon>
        <taxon>Methanobacteriota</taxon>
        <taxon>Stenosarchaea group</taxon>
        <taxon>Halobacteria</taxon>
        <taxon>Halobacteriales</taxon>
        <taxon>Haloarculaceae</taxon>
        <taxon>Haloarcula</taxon>
    </lineage>
</organism>
<dbReference type="Proteomes" id="UP000614221">
    <property type="component" value="Unassembled WGS sequence"/>
</dbReference>
<reference evidence="2" key="2">
    <citation type="submission" date="2020-09" db="EMBL/GenBank/DDBJ databases">
        <authorList>
            <person name="Sun Q."/>
            <person name="Ohkuma M."/>
        </authorList>
    </citation>
    <scope>NUCLEOTIDE SEQUENCE</scope>
    <source>
        <strain evidence="2">JCM 19018</strain>
    </source>
</reference>
<feature type="domain" description="UspA" evidence="1">
    <location>
        <begin position="6"/>
        <end position="138"/>
    </location>
</feature>
<dbReference type="InterPro" id="IPR006016">
    <property type="entry name" value="UspA"/>
</dbReference>
<proteinExistence type="predicted"/>